<reference evidence="2 3" key="1">
    <citation type="journal article" date="2019" name="Sci. Rep.">
        <title>Orb-weaving spider Araneus ventricosus genome elucidates the spidroin gene catalogue.</title>
        <authorList>
            <person name="Kono N."/>
            <person name="Nakamura H."/>
            <person name="Ohtoshi R."/>
            <person name="Moran D.A.P."/>
            <person name="Shinohara A."/>
            <person name="Yoshida Y."/>
            <person name="Fujiwara M."/>
            <person name="Mori M."/>
            <person name="Tomita M."/>
            <person name="Arakawa K."/>
        </authorList>
    </citation>
    <scope>NUCLEOTIDE SEQUENCE [LARGE SCALE GENOMIC DNA]</scope>
</reference>
<proteinExistence type="predicted"/>
<dbReference type="OrthoDB" id="5326588at2759"/>
<dbReference type="EMBL" id="BGPR01042495">
    <property type="protein sequence ID" value="GBO18895.1"/>
    <property type="molecule type" value="Genomic_DNA"/>
</dbReference>
<comment type="caution">
    <text evidence="2">The sequence shown here is derived from an EMBL/GenBank/DDBJ whole genome shotgun (WGS) entry which is preliminary data.</text>
</comment>
<dbReference type="EMBL" id="BGPR01042494">
    <property type="protein sequence ID" value="GBO18894.1"/>
    <property type="molecule type" value="Genomic_DNA"/>
</dbReference>
<evidence type="ECO:0000313" key="1">
    <source>
        <dbReference type="EMBL" id="GBO18894.1"/>
    </source>
</evidence>
<dbReference type="Proteomes" id="UP000499080">
    <property type="component" value="Unassembled WGS sequence"/>
</dbReference>
<evidence type="ECO:0000313" key="2">
    <source>
        <dbReference type="EMBL" id="GBO18895.1"/>
    </source>
</evidence>
<evidence type="ECO:0000313" key="3">
    <source>
        <dbReference type="Proteomes" id="UP000499080"/>
    </source>
</evidence>
<protein>
    <submittedName>
        <fullName evidence="2">Uncharacterized protein</fullName>
    </submittedName>
</protein>
<dbReference type="AlphaFoldDB" id="A0A4Y2V117"/>
<accession>A0A4Y2V117</accession>
<organism evidence="2 3">
    <name type="scientific">Araneus ventricosus</name>
    <name type="common">Orbweaver spider</name>
    <name type="synonym">Epeira ventricosa</name>
    <dbReference type="NCBI Taxonomy" id="182803"/>
    <lineage>
        <taxon>Eukaryota</taxon>
        <taxon>Metazoa</taxon>
        <taxon>Ecdysozoa</taxon>
        <taxon>Arthropoda</taxon>
        <taxon>Chelicerata</taxon>
        <taxon>Arachnida</taxon>
        <taxon>Araneae</taxon>
        <taxon>Araneomorphae</taxon>
        <taxon>Entelegynae</taxon>
        <taxon>Araneoidea</taxon>
        <taxon>Araneidae</taxon>
        <taxon>Araneus</taxon>
    </lineage>
</organism>
<sequence>MGRIHATSQSLDKHNYAYRLTFSYTLCYNVTSYFLLEDIVTNMENRFPTVLVLWLGREFYRGKYGMTGSSEAWTPDLGDRFGDLGDNSKIPENASLFSISLLGEEIFLNVRDDSM</sequence>
<gene>
    <name evidence="1" type="ORF">AVEN_188187_1</name>
    <name evidence="2" type="ORF">AVEN_201618_1</name>
</gene>
<name>A0A4Y2V117_ARAVE</name>
<keyword evidence="3" id="KW-1185">Reference proteome</keyword>